<dbReference type="InterPro" id="IPR051132">
    <property type="entry name" value="3-5_Exonuclease_domain"/>
</dbReference>
<comment type="caution">
    <text evidence="5">The sequence shown here is derived from an EMBL/GenBank/DDBJ whole genome shotgun (WGS) entry which is preliminary data.</text>
</comment>
<dbReference type="SMART" id="SM00341">
    <property type="entry name" value="HRDC"/>
    <property type="match status" value="1"/>
</dbReference>
<dbReference type="CDD" id="cd06141">
    <property type="entry name" value="WRN_exo"/>
    <property type="match status" value="1"/>
</dbReference>
<dbReference type="InterPro" id="IPR044876">
    <property type="entry name" value="HRDC_dom_sf"/>
</dbReference>
<dbReference type="EMBL" id="JAWRVE010000241">
    <property type="protein sequence ID" value="KAL1847512.1"/>
    <property type="molecule type" value="Genomic_DNA"/>
</dbReference>
<evidence type="ECO:0000256" key="3">
    <source>
        <dbReference type="SAM" id="MobiDB-lite"/>
    </source>
</evidence>
<keyword evidence="6" id="KW-1185">Reference proteome</keyword>
<protein>
    <recommendedName>
        <fullName evidence="4">HRDC domain-containing protein</fullName>
    </recommendedName>
</protein>
<dbReference type="Pfam" id="PF01612">
    <property type="entry name" value="DNA_pol_A_exo1"/>
    <property type="match status" value="1"/>
</dbReference>
<name>A0ABR3VX54_9PEZI</name>
<keyword evidence="2" id="KW-0378">Hydrolase</keyword>
<organism evidence="5 6">
    <name type="scientific">Diaporthe australafricana</name>
    <dbReference type="NCBI Taxonomy" id="127596"/>
    <lineage>
        <taxon>Eukaryota</taxon>
        <taxon>Fungi</taxon>
        <taxon>Dikarya</taxon>
        <taxon>Ascomycota</taxon>
        <taxon>Pezizomycotina</taxon>
        <taxon>Sordariomycetes</taxon>
        <taxon>Sordariomycetidae</taxon>
        <taxon>Diaporthales</taxon>
        <taxon>Diaporthaceae</taxon>
        <taxon>Diaporthe</taxon>
    </lineage>
</organism>
<feature type="region of interest" description="Disordered" evidence="3">
    <location>
        <begin position="327"/>
        <end position="347"/>
    </location>
</feature>
<dbReference type="PANTHER" id="PTHR13620">
    <property type="entry name" value="3-5 EXONUCLEASE"/>
    <property type="match status" value="1"/>
</dbReference>
<accession>A0ABR3VX54</accession>
<dbReference type="InterPro" id="IPR002121">
    <property type="entry name" value="HRDC_dom"/>
</dbReference>
<dbReference type="Gene3D" id="1.10.150.80">
    <property type="entry name" value="HRDC domain"/>
    <property type="match status" value="1"/>
</dbReference>
<evidence type="ECO:0000313" key="5">
    <source>
        <dbReference type="EMBL" id="KAL1847512.1"/>
    </source>
</evidence>
<feature type="region of interest" description="Disordered" evidence="3">
    <location>
        <begin position="511"/>
        <end position="565"/>
    </location>
</feature>
<dbReference type="InterPro" id="IPR012337">
    <property type="entry name" value="RNaseH-like_sf"/>
</dbReference>
<reference evidence="5 6" key="1">
    <citation type="journal article" date="2024" name="IMA Fungus">
        <title>IMA Genome - F19 : A genome assembly and annotation guide to empower mycologists, including annotated draft genome sequences of Ceratocystis pirilliformis, Diaporthe australafricana, Fusarium ophioides, Paecilomyces lecythidis, and Sporothrix stenoceras.</title>
        <authorList>
            <person name="Aylward J."/>
            <person name="Wilson A.M."/>
            <person name="Visagie C.M."/>
            <person name="Spraker J."/>
            <person name="Barnes I."/>
            <person name="Buitendag C."/>
            <person name="Ceriani C."/>
            <person name="Del Mar Angel L."/>
            <person name="du Plessis D."/>
            <person name="Fuchs T."/>
            <person name="Gasser K."/>
            <person name="Kramer D."/>
            <person name="Li W."/>
            <person name="Munsamy K."/>
            <person name="Piso A."/>
            <person name="Price J.L."/>
            <person name="Sonnekus B."/>
            <person name="Thomas C."/>
            <person name="van der Nest A."/>
            <person name="van Dijk A."/>
            <person name="van Heerden A."/>
            <person name="van Vuuren N."/>
            <person name="Yilmaz N."/>
            <person name="Duong T.A."/>
            <person name="van der Merwe N.A."/>
            <person name="Wingfield M.J."/>
            <person name="Wingfield B.D."/>
        </authorList>
    </citation>
    <scope>NUCLEOTIDE SEQUENCE [LARGE SCALE GENOMIC DNA]</scope>
    <source>
        <strain evidence="5 6">CMW 18300</strain>
    </source>
</reference>
<dbReference type="Pfam" id="PF00570">
    <property type="entry name" value="HRDC"/>
    <property type="match status" value="1"/>
</dbReference>
<dbReference type="PROSITE" id="PS50967">
    <property type="entry name" value="HRDC"/>
    <property type="match status" value="1"/>
</dbReference>
<dbReference type="InterPro" id="IPR036397">
    <property type="entry name" value="RNaseH_sf"/>
</dbReference>
<feature type="domain" description="HRDC" evidence="4">
    <location>
        <begin position="375"/>
        <end position="455"/>
    </location>
</feature>
<evidence type="ECO:0000256" key="1">
    <source>
        <dbReference type="ARBA" id="ARBA00022722"/>
    </source>
</evidence>
<gene>
    <name evidence="5" type="ORF">Daus18300_013935</name>
</gene>
<dbReference type="PANTHER" id="PTHR13620:SF104">
    <property type="entry name" value="EXONUCLEASE 3'-5' DOMAIN-CONTAINING PROTEIN 2"/>
    <property type="match status" value="1"/>
</dbReference>
<dbReference type="SUPFAM" id="SSF47819">
    <property type="entry name" value="HRDC-like"/>
    <property type="match status" value="1"/>
</dbReference>
<keyword evidence="1" id="KW-0540">Nuclease</keyword>
<proteinExistence type="predicted"/>
<dbReference type="SUPFAM" id="SSF53098">
    <property type="entry name" value="Ribonuclease H-like"/>
    <property type="match status" value="1"/>
</dbReference>
<evidence type="ECO:0000256" key="2">
    <source>
        <dbReference type="ARBA" id="ARBA00022801"/>
    </source>
</evidence>
<dbReference type="Gene3D" id="3.30.420.10">
    <property type="entry name" value="Ribonuclease H-like superfamily/Ribonuclease H"/>
    <property type="match status" value="1"/>
</dbReference>
<dbReference type="Proteomes" id="UP001583177">
    <property type="component" value="Unassembled WGS sequence"/>
</dbReference>
<sequence>MEARGENHSNTQERCAAQAEWPLPFRLKLPRLEQQGEAEDSPQTWWSHNLYRGPRNRKPKVLYARSKADSEKIAQDFLHEDVLGFDMEWPCYNGSSRNEDRLQDRVGLIAIACETKIALIHIGAFTGKKPKDFIGPTMQTIIESPRIRKAGVNILAADFQRLRDWFELEPQGAVELSHLHNLVTYGRSGQTSQCTTKLCALEKQVQTHLRLPLKKGRVRTSNWSQKKQLSREQKAYAASDAYAGFMLYHYLTHLRLSMEPSPPPPPPPLFAERYKWFDIPRRGTTLLLELDDSGDGRAEGALNVITAIDYFQGRHENIHSANVMSPTMPPAHDAESEGSQGPSSAHIRENTAIPPILRTSGHVIKSRQWRNKSSRKKPDTLLQKLQVHRERIAKQRHLDPWKIVHNSALKLIAELKPENEMALVEIRGVGPRTVKKYGAAILNIVAIHVAHEKHSTGAERSDEEIDHDADVFQDMLRPGDPTDSTDTVQNISHRSETTQLHTGPSLIVQEERLGSGSPSQPIIIEDPEDSSSLETSSSTTRKRKRTQTVSNRYTSSRRSLSFDAT</sequence>
<evidence type="ECO:0000313" key="6">
    <source>
        <dbReference type="Proteomes" id="UP001583177"/>
    </source>
</evidence>
<dbReference type="InterPro" id="IPR010997">
    <property type="entry name" value="HRDC-like_sf"/>
</dbReference>
<feature type="compositionally biased region" description="Polar residues" evidence="3">
    <location>
        <begin position="551"/>
        <end position="565"/>
    </location>
</feature>
<evidence type="ECO:0000259" key="4">
    <source>
        <dbReference type="PROSITE" id="PS50967"/>
    </source>
</evidence>
<dbReference type="InterPro" id="IPR002562">
    <property type="entry name" value="3'-5'_exonuclease_dom"/>
</dbReference>